<dbReference type="InterPro" id="IPR019833">
    <property type="entry name" value="Mn/Fe_SOD_BS"/>
</dbReference>
<evidence type="ECO:0000256" key="6">
    <source>
        <dbReference type="RuleBase" id="RU000414"/>
    </source>
</evidence>
<feature type="domain" description="Manganese/iron superoxide dismutase N-terminal" evidence="7">
    <location>
        <begin position="31"/>
        <end position="118"/>
    </location>
</feature>
<reference evidence="10" key="1">
    <citation type="submission" date="2016-11" db="EMBL/GenBank/DDBJ databases">
        <authorList>
            <person name="Varghese N."/>
            <person name="Submissions S."/>
        </authorList>
    </citation>
    <scope>NUCLEOTIDE SEQUENCE [LARGE SCALE GENOMIC DNA]</scope>
    <source>
        <strain evidence="10">DSM 2635</strain>
    </source>
</reference>
<gene>
    <name evidence="9" type="ORF">SAMN04488530_10922</name>
</gene>
<dbReference type="InterPro" id="IPR036324">
    <property type="entry name" value="Mn/Fe_SOD_N_sf"/>
</dbReference>
<dbReference type="GO" id="GO:0004784">
    <property type="term" value="F:superoxide dismutase activity"/>
    <property type="evidence" value="ECO:0007669"/>
    <property type="project" value="UniProtKB-EC"/>
</dbReference>
<comment type="function">
    <text evidence="6">Destroys radicals which are normally produced within the cells and which are toxic to biological systems.</text>
</comment>
<dbReference type="InterPro" id="IPR036314">
    <property type="entry name" value="SOD_C_sf"/>
</dbReference>
<dbReference type="AlphaFoldDB" id="A0A1M5N7L9"/>
<feature type="domain" description="Manganese/iron superoxide dismutase C-terminal" evidence="8">
    <location>
        <begin position="126"/>
        <end position="223"/>
    </location>
</feature>
<comment type="similarity">
    <text evidence="1 6">Belongs to the iron/manganese superoxide dismutase family.</text>
</comment>
<evidence type="ECO:0000256" key="1">
    <source>
        <dbReference type="ARBA" id="ARBA00008714"/>
    </source>
</evidence>
<dbReference type="InterPro" id="IPR019831">
    <property type="entry name" value="Mn/Fe_SOD_N"/>
</dbReference>
<dbReference type="EC" id="1.15.1.1" evidence="2 6"/>
<comment type="catalytic activity">
    <reaction evidence="6">
        <text>2 superoxide + 2 H(+) = H2O2 + O2</text>
        <dbReference type="Rhea" id="RHEA:20696"/>
        <dbReference type="ChEBI" id="CHEBI:15378"/>
        <dbReference type="ChEBI" id="CHEBI:15379"/>
        <dbReference type="ChEBI" id="CHEBI:16240"/>
        <dbReference type="ChEBI" id="CHEBI:18421"/>
        <dbReference type="EC" id="1.15.1.1"/>
    </reaction>
</comment>
<evidence type="ECO:0000313" key="9">
    <source>
        <dbReference type="EMBL" id="SHG85013.1"/>
    </source>
</evidence>
<dbReference type="PRINTS" id="PR01703">
    <property type="entry name" value="MNSODISMTASE"/>
</dbReference>
<accession>A0A1M5N7L9</accession>
<feature type="binding site" evidence="5">
    <location>
        <position position="197"/>
    </location>
    <ligand>
        <name>Mn(2+)</name>
        <dbReference type="ChEBI" id="CHEBI:29035"/>
    </ligand>
</feature>
<dbReference type="PROSITE" id="PS00088">
    <property type="entry name" value="SOD_MN"/>
    <property type="match status" value="1"/>
</dbReference>
<name>A0A1M5N7L9_9FIRM</name>
<dbReference type="Pfam" id="PF00081">
    <property type="entry name" value="Sod_Fe_N"/>
    <property type="match status" value="1"/>
</dbReference>
<dbReference type="FunFam" id="3.55.40.20:FF:000001">
    <property type="entry name" value="Superoxide dismutase"/>
    <property type="match status" value="1"/>
</dbReference>
<evidence type="ECO:0000256" key="5">
    <source>
        <dbReference type="PIRSR" id="PIRSR000349-1"/>
    </source>
</evidence>
<dbReference type="PANTHER" id="PTHR43595">
    <property type="entry name" value="37S RIBOSOMAL PROTEIN S26, MITOCHONDRIAL"/>
    <property type="match status" value="1"/>
</dbReference>
<dbReference type="OrthoDB" id="9803125at2"/>
<dbReference type="InterPro" id="IPR019832">
    <property type="entry name" value="Mn/Fe_SOD_C"/>
</dbReference>
<evidence type="ECO:0000259" key="7">
    <source>
        <dbReference type="Pfam" id="PF00081"/>
    </source>
</evidence>
<dbReference type="SUPFAM" id="SSF54719">
    <property type="entry name" value="Fe,Mn superoxide dismutase (SOD), C-terminal domain"/>
    <property type="match status" value="1"/>
</dbReference>
<dbReference type="Gene3D" id="1.10.287.990">
    <property type="entry name" value="Fe,Mn superoxide dismutase (SOD) domain"/>
    <property type="match status" value="1"/>
</dbReference>
<feature type="binding site" evidence="5">
    <location>
        <position position="111"/>
    </location>
    <ligand>
        <name>Mn(2+)</name>
        <dbReference type="ChEBI" id="CHEBI:29035"/>
    </ligand>
</feature>
<dbReference type="PIRSF" id="PIRSF000349">
    <property type="entry name" value="SODismutase"/>
    <property type="match status" value="1"/>
</dbReference>
<evidence type="ECO:0000256" key="2">
    <source>
        <dbReference type="ARBA" id="ARBA00012682"/>
    </source>
</evidence>
<dbReference type="GO" id="GO:0046872">
    <property type="term" value="F:metal ion binding"/>
    <property type="evidence" value="ECO:0007669"/>
    <property type="project" value="UniProtKB-KW"/>
</dbReference>
<proteinExistence type="inferred from homology"/>
<dbReference type="PANTHER" id="PTHR43595:SF2">
    <property type="entry name" value="SMALL RIBOSOMAL SUBUNIT PROTEIN MS42"/>
    <property type="match status" value="1"/>
</dbReference>
<keyword evidence="10" id="KW-1185">Reference proteome</keyword>
<dbReference type="GO" id="GO:0005737">
    <property type="term" value="C:cytoplasm"/>
    <property type="evidence" value="ECO:0007669"/>
    <property type="project" value="TreeGrafter"/>
</dbReference>
<organism evidence="9 10">
    <name type="scientific">Asaccharospora irregularis DSM 2635</name>
    <dbReference type="NCBI Taxonomy" id="1121321"/>
    <lineage>
        <taxon>Bacteria</taxon>
        <taxon>Bacillati</taxon>
        <taxon>Bacillota</taxon>
        <taxon>Clostridia</taxon>
        <taxon>Peptostreptococcales</taxon>
        <taxon>Peptostreptococcaceae</taxon>
        <taxon>Asaccharospora</taxon>
    </lineage>
</organism>
<dbReference type="Pfam" id="PF02777">
    <property type="entry name" value="Sod_Fe_C"/>
    <property type="match status" value="1"/>
</dbReference>
<sequence length="232" mass="26926">MKKRIIAIILTVFCLFFQSLSSHGFAFRYQKYQVKELPYQYDSLEPYIDEETMILHHDKHYQTYVNNLNTALDKHPELYEYSLADLLKDTDSLPKDISDAVINNGGGVYNHEFFFDIMTPKKTNLSGNLKSAITRDFGSLDNFKSEFSKAALSVFGSGWAWLVSDSDGKLSIITTKNQDNPISLNLKPIIGIDVWEHAYYLKYKNERSKYIDNWFNLINWDKALTNYSENPK</sequence>
<dbReference type="InterPro" id="IPR001189">
    <property type="entry name" value="Mn/Fe_SOD"/>
</dbReference>
<dbReference type="Gene3D" id="3.55.40.20">
    <property type="entry name" value="Iron/manganese superoxide dismutase, C-terminal domain"/>
    <property type="match status" value="1"/>
</dbReference>
<dbReference type="RefSeq" id="WP_073125129.1">
    <property type="nucleotide sequence ID" value="NZ_BAABCH010000102.1"/>
</dbReference>
<dbReference type="SUPFAM" id="SSF46609">
    <property type="entry name" value="Fe,Mn superoxide dismutase (SOD), N-terminal domain"/>
    <property type="match status" value="1"/>
</dbReference>
<feature type="binding site" evidence="5">
    <location>
        <position position="193"/>
    </location>
    <ligand>
        <name>Mn(2+)</name>
        <dbReference type="ChEBI" id="CHEBI:29035"/>
    </ligand>
</feature>
<keyword evidence="3 5" id="KW-0479">Metal-binding</keyword>
<dbReference type="Proteomes" id="UP000243255">
    <property type="component" value="Unassembled WGS sequence"/>
</dbReference>
<keyword evidence="4 6" id="KW-0560">Oxidoreductase</keyword>
<protein>
    <recommendedName>
        <fullName evidence="2 6">Superoxide dismutase</fullName>
        <ecNumber evidence="2 6">1.15.1.1</ecNumber>
    </recommendedName>
</protein>
<evidence type="ECO:0000256" key="4">
    <source>
        <dbReference type="ARBA" id="ARBA00023002"/>
    </source>
</evidence>
<dbReference type="EMBL" id="FQWX01000009">
    <property type="protein sequence ID" value="SHG85013.1"/>
    <property type="molecule type" value="Genomic_DNA"/>
</dbReference>
<evidence type="ECO:0000259" key="8">
    <source>
        <dbReference type="Pfam" id="PF02777"/>
    </source>
</evidence>
<feature type="binding site" evidence="5">
    <location>
        <position position="56"/>
    </location>
    <ligand>
        <name>Mn(2+)</name>
        <dbReference type="ChEBI" id="CHEBI:29035"/>
    </ligand>
</feature>
<dbReference type="STRING" id="1121321.SAMN04488530_10922"/>
<evidence type="ECO:0000313" key="10">
    <source>
        <dbReference type="Proteomes" id="UP000243255"/>
    </source>
</evidence>
<evidence type="ECO:0000256" key="3">
    <source>
        <dbReference type="ARBA" id="ARBA00022723"/>
    </source>
</evidence>